<dbReference type="Pfam" id="PF01925">
    <property type="entry name" value="TauE"/>
    <property type="match status" value="1"/>
</dbReference>
<evidence type="ECO:0000256" key="4">
    <source>
        <dbReference type="ARBA" id="ARBA00023136"/>
    </source>
</evidence>
<feature type="transmembrane region" description="Helical" evidence="5">
    <location>
        <begin position="158"/>
        <end position="177"/>
    </location>
</feature>
<protein>
    <recommendedName>
        <fullName evidence="5">Probable membrane transporter protein</fullName>
    </recommendedName>
</protein>
<sequence length="326" mass="34947">MANEEKKSVLKEFLGEASLGNYIFWAMTLLLIAVAAKESVHPSWVLHWDHGDWGAVDVAPLMGIGVGLVAGFMGGMVGAFISMFSVPLYTMWLGLPLKVALGTNSLASGVIGLLAAWVHFRKKTPDMKVAASMMVFGLLGAATGAYISLGLPAKTLKLYFSILVFGAACWMAYRAFVPQKAKTASEKDQRTGFLIARGEWKGERYCTNVLGPGIANFFIAILAGLLGVGGGFIFTPVMNAFFGLPMVVAVGTGNFVKVANVGSQFIVRGVADTVIYALAVFAMLGGYFGARLGRRVGLVVDQKYLRIVFAVALFFIGMKWIGIKLF</sequence>
<dbReference type="Proteomes" id="UP000189733">
    <property type="component" value="Unassembled WGS sequence"/>
</dbReference>
<dbReference type="EMBL" id="FUYA01000001">
    <property type="protein sequence ID" value="SKA62711.1"/>
    <property type="molecule type" value="Genomic_DNA"/>
</dbReference>
<dbReference type="STRING" id="1121442.SAMN02745702_00008"/>
<feature type="transmembrane region" description="Helical" evidence="5">
    <location>
        <begin position="22"/>
        <end position="40"/>
    </location>
</feature>
<comment type="similarity">
    <text evidence="5">Belongs to the 4-toluene sulfonate uptake permease (TSUP) (TC 2.A.102) family.</text>
</comment>
<feature type="transmembrane region" description="Helical" evidence="5">
    <location>
        <begin position="240"/>
        <end position="261"/>
    </location>
</feature>
<feature type="transmembrane region" description="Helical" evidence="5">
    <location>
        <begin position="273"/>
        <end position="292"/>
    </location>
</feature>
<keyword evidence="4 5" id="KW-0472">Membrane</keyword>
<evidence type="ECO:0000256" key="1">
    <source>
        <dbReference type="ARBA" id="ARBA00004141"/>
    </source>
</evidence>
<evidence type="ECO:0000256" key="5">
    <source>
        <dbReference type="RuleBase" id="RU363041"/>
    </source>
</evidence>
<keyword evidence="2 5" id="KW-0812">Transmembrane</keyword>
<dbReference type="PANTHER" id="PTHR43701:SF2">
    <property type="entry name" value="MEMBRANE TRANSPORTER PROTEIN YJNA-RELATED"/>
    <property type="match status" value="1"/>
</dbReference>
<dbReference type="GO" id="GO:0005886">
    <property type="term" value="C:plasma membrane"/>
    <property type="evidence" value="ECO:0007669"/>
    <property type="project" value="UniProtKB-SubCell"/>
</dbReference>
<dbReference type="InterPro" id="IPR051598">
    <property type="entry name" value="TSUP/Inactive_protease-like"/>
</dbReference>
<feature type="transmembrane region" description="Helical" evidence="5">
    <location>
        <begin position="97"/>
        <end position="118"/>
    </location>
</feature>
<evidence type="ECO:0000256" key="3">
    <source>
        <dbReference type="ARBA" id="ARBA00022989"/>
    </source>
</evidence>
<reference evidence="6 7" key="1">
    <citation type="submission" date="2017-02" db="EMBL/GenBank/DDBJ databases">
        <authorList>
            <person name="Peterson S.W."/>
        </authorList>
    </citation>
    <scope>NUCLEOTIDE SEQUENCE [LARGE SCALE GENOMIC DNA]</scope>
    <source>
        <strain evidence="6 7">DSM 18034</strain>
    </source>
</reference>
<dbReference type="PANTHER" id="PTHR43701">
    <property type="entry name" value="MEMBRANE TRANSPORTER PROTEIN MJ0441-RELATED"/>
    <property type="match status" value="1"/>
</dbReference>
<dbReference type="OrthoDB" id="9777163at2"/>
<dbReference type="AlphaFoldDB" id="A0A1T4VDT1"/>
<keyword evidence="7" id="KW-1185">Reference proteome</keyword>
<comment type="subcellular location">
    <subcellularLocation>
        <location evidence="5">Cell membrane</location>
        <topology evidence="5">Multi-pass membrane protein</topology>
    </subcellularLocation>
    <subcellularLocation>
        <location evidence="1">Membrane</location>
        <topology evidence="1">Multi-pass membrane protein</topology>
    </subcellularLocation>
</comment>
<dbReference type="InterPro" id="IPR002781">
    <property type="entry name" value="TM_pro_TauE-like"/>
</dbReference>
<keyword evidence="5" id="KW-1003">Cell membrane</keyword>
<proteinExistence type="inferred from homology"/>
<keyword evidence="3 5" id="KW-1133">Transmembrane helix</keyword>
<feature type="transmembrane region" description="Helical" evidence="5">
    <location>
        <begin position="304"/>
        <end position="322"/>
    </location>
</feature>
<evidence type="ECO:0000313" key="7">
    <source>
        <dbReference type="Proteomes" id="UP000189733"/>
    </source>
</evidence>
<accession>A0A1T4VDT1</accession>
<feature type="transmembrane region" description="Helical" evidence="5">
    <location>
        <begin position="61"/>
        <end position="85"/>
    </location>
</feature>
<evidence type="ECO:0000313" key="6">
    <source>
        <dbReference type="EMBL" id="SKA62711.1"/>
    </source>
</evidence>
<name>A0A1T4VDT1_9BACT</name>
<evidence type="ECO:0000256" key="2">
    <source>
        <dbReference type="ARBA" id="ARBA00022692"/>
    </source>
</evidence>
<feature type="transmembrane region" description="Helical" evidence="5">
    <location>
        <begin position="130"/>
        <end position="152"/>
    </location>
</feature>
<organism evidence="6 7">
    <name type="scientific">Desulfobaculum bizertense DSM 18034</name>
    <dbReference type="NCBI Taxonomy" id="1121442"/>
    <lineage>
        <taxon>Bacteria</taxon>
        <taxon>Pseudomonadati</taxon>
        <taxon>Thermodesulfobacteriota</taxon>
        <taxon>Desulfovibrionia</taxon>
        <taxon>Desulfovibrionales</taxon>
        <taxon>Desulfovibrionaceae</taxon>
        <taxon>Desulfobaculum</taxon>
    </lineage>
</organism>
<dbReference type="RefSeq" id="WP_078683346.1">
    <property type="nucleotide sequence ID" value="NZ_FUYA01000001.1"/>
</dbReference>
<feature type="transmembrane region" description="Helical" evidence="5">
    <location>
        <begin position="214"/>
        <end position="234"/>
    </location>
</feature>
<gene>
    <name evidence="6" type="ORF">SAMN02745702_00008</name>
</gene>